<evidence type="ECO:0000313" key="6">
    <source>
        <dbReference type="Proteomes" id="UP000032434"/>
    </source>
</evidence>
<dbReference type="SUPFAM" id="SSF53850">
    <property type="entry name" value="Periplasmic binding protein-like II"/>
    <property type="match status" value="1"/>
</dbReference>
<dbReference type="PROSITE" id="PS51257">
    <property type="entry name" value="PROKAR_LIPOPROTEIN"/>
    <property type="match status" value="1"/>
</dbReference>
<dbReference type="HOGENOM" id="CLU_019602_18_2_14"/>
<dbReference type="SMART" id="SM00079">
    <property type="entry name" value="PBPe"/>
    <property type="match status" value="1"/>
</dbReference>
<dbReference type="Gene3D" id="3.40.190.10">
    <property type="entry name" value="Periplasmic binding protein-like II"/>
    <property type="match status" value="2"/>
</dbReference>
<gene>
    <name evidence="5" type="primary">glnH</name>
    <name evidence="5" type="ORF">Aocu_02270</name>
</gene>
<dbReference type="EMBL" id="LK028559">
    <property type="protein sequence ID" value="CDR30300.1"/>
    <property type="molecule type" value="Genomic_DNA"/>
</dbReference>
<dbReference type="PANTHER" id="PTHR35936:SF17">
    <property type="entry name" value="ARGININE-BINDING EXTRACELLULAR PROTEIN ARTP"/>
    <property type="match status" value="1"/>
</dbReference>
<dbReference type="GO" id="GO:0015276">
    <property type="term" value="F:ligand-gated monoatomic ion channel activity"/>
    <property type="evidence" value="ECO:0007669"/>
    <property type="project" value="InterPro"/>
</dbReference>
<dbReference type="AlphaFoldDB" id="A0A061A8U1"/>
<evidence type="ECO:0000313" key="5">
    <source>
        <dbReference type="EMBL" id="CDR30300.1"/>
    </source>
</evidence>
<protein>
    <submittedName>
        <fullName evidence="5">Glutamine ABC transporter, periplasmic glutamine-binding protein GlnH</fullName>
    </submittedName>
</protein>
<dbReference type="Proteomes" id="UP000032434">
    <property type="component" value="Chromosome 1"/>
</dbReference>
<feature type="domain" description="Ionotropic glutamate receptor C-terminal" evidence="4">
    <location>
        <begin position="26"/>
        <end position="253"/>
    </location>
</feature>
<dbReference type="Pfam" id="PF00497">
    <property type="entry name" value="SBP_bac_3"/>
    <property type="match status" value="1"/>
</dbReference>
<dbReference type="GO" id="GO:0016020">
    <property type="term" value="C:membrane"/>
    <property type="evidence" value="ECO:0007669"/>
    <property type="project" value="InterPro"/>
</dbReference>
<feature type="signal peptide" evidence="2">
    <location>
        <begin position="1"/>
        <end position="21"/>
    </location>
</feature>
<dbReference type="SMART" id="SM00062">
    <property type="entry name" value="PBPb"/>
    <property type="match status" value="1"/>
</dbReference>
<dbReference type="RefSeq" id="WP_159444490.1">
    <property type="nucleotide sequence ID" value="NZ_FUZK01000002.1"/>
</dbReference>
<dbReference type="KEGG" id="aoc:Aocu_02270"/>
<feature type="domain" description="Solute-binding protein family 3/N-terminal" evidence="3">
    <location>
        <begin position="26"/>
        <end position="254"/>
    </location>
</feature>
<accession>A0A061A8U1</accession>
<keyword evidence="6" id="KW-1185">Reference proteome</keyword>
<dbReference type="PATRIC" id="fig|35623.3.peg.227"/>
<evidence type="ECO:0000256" key="1">
    <source>
        <dbReference type="ARBA" id="ARBA00022729"/>
    </source>
</evidence>
<evidence type="ECO:0000259" key="3">
    <source>
        <dbReference type="SMART" id="SM00062"/>
    </source>
</evidence>
<evidence type="ECO:0000256" key="2">
    <source>
        <dbReference type="SAM" id="SignalP"/>
    </source>
</evidence>
<proteinExistence type="predicted"/>
<dbReference type="InterPro" id="IPR001320">
    <property type="entry name" value="Iontro_rcpt_C"/>
</dbReference>
<reference evidence="6" key="1">
    <citation type="submission" date="2014-05" db="EMBL/GenBank/DDBJ databases">
        <authorList>
            <person name="Kube M."/>
        </authorList>
    </citation>
    <scope>NUCLEOTIDE SEQUENCE [LARGE SCALE GENOMIC DNA]</scope>
</reference>
<name>A0A061A8U1_9MOLU</name>
<feature type="chain" id="PRO_5001593537" evidence="2">
    <location>
        <begin position="22"/>
        <end position="269"/>
    </location>
</feature>
<dbReference type="PANTHER" id="PTHR35936">
    <property type="entry name" value="MEMBRANE-BOUND LYTIC MUREIN TRANSGLYCOSYLASE F"/>
    <property type="match status" value="1"/>
</dbReference>
<dbReference type="STRING" id="35623.Aocu_02270"/>
<dbReference type="InParanoid" id="A0A061A8U1"/>
<sequence>MKKLFLLSTLLLSLLTLVACGRDESVLRVGMDLKYPPFETVDNNNNAEGISVDIAYALGEYLGMRVEIVNTDFGSIIPAIQSGEIDIAIASMSITSQRLEVVDFTDPYFYFKIISLLNKDFADANNLDEDSTVEELLAIESARFVGIASQVSSSIPKSYGKEVLEATDLGTAVESIAQGTSDILLMSANPVVDGYKANPDETIIVWDPFVASPIGMAVKKGNTELLAKANAFIETFDDEGGLYEVLATKWDALLLERLGRYGLSFYLNE</sequence>
<dbReference type="InterPro" id="IPR001638">
    <property type="entry name" value="Solute-binding_3/MltF_N"/>
</dbReference>
<evidence type="ECO:0000259" key="4">
    <source>
        <dbReference type="SMART" id="SM00079"/>
    </source>
</evidence>
<organism evidence="5 6">
    <name type="scientific">Acholeplasma oculi</name>
    <dbReference type="NCBI Taxonomy" id="35623"/>
    <lineage>
        <taxon>Bacteria</taxon>
        <taxon>Bacillati</taxon>
        <taxon>Mycoplasmatota</taxon>
        <taxon>Mollicutes</taxon>
        <taxon>Acholeplasmatales</taxon>
        <taxon>Acholeplasmataceae</taxon>
        <taxon>Acholeplasma</taxon>
    </lineage>
</organism>
<keyword evidence="1 2" id="KW-0732">Signal</keyword>